<dbReference type="Proteomes" id="UP000004956">
    <property type="component" value="Unassembled WGS sequence"/>
</dbReference>
<organism evidence="2 3">
    <name type="scientific">Sutterella parvirubra YIT 11816</name>
    <dbReference type="NCBI Taxonomy" id="762967"/>
    <lineage>
        <taxon>Bacteria</taxon>
        <taxon>Pseudomonadati</taxon>
        <taxon>Pseudomonadota</taxon>
        <taxon>Betaproteobacteria</taxon>
        <taxon>Burkholderiales</taxon>
        <taxon>Sutterellaceae</taxon>
        <taxon>Sutterella</taxon>
    </lineage>
</organism>
<dbReference type="SUPFAM" id="SSF53098">
    <property type="entry name" value="Ribonuclease H-like"/>
    <property type="match status" value="1"/>
</dbReference>
<comment type="caution">
    <text evidence="2">The sequence shown here is derived from an EMBL/GenBank/DDBJ whole genome shotgun (WGS) entry which is preliminary data.</text>
</comment>
<dbReference type="EMBL" id="AFBQ01000012">
    <property type="protein sequence ID" value="EHY32523.1"/>
    <property type="molecule type" value="Genomic_DNA"/>
</dbReference>
<evidence type="ECO:0000313" key="3">
    <source>
        <dbReference type="Proteomes" id="UP000004956"/>
    </source>
</evidence>
<dbReference type="GO" id="GO:0015074">
    <property type="term" value="P:DNA integration"/>
    <property type="evidence" value="ECO:0007669"/>
    <property type="project" value="InterPro"/>
</dbReference>
<name>H3KBI5_9BURK</name>
<dbReference type="PROSITE" id="PS50994">
    <property type="entry name" value="INTEGRASE"/>
    <property type="match status" value="1"/>
</dbReference>
<protein>
    <recommendedName>
        <fullName evidence="1">Integrase catalytic domain-containing protein</fullName>
    </recommendedName>
</protein>
<dbReference type="OrthoDB" id="3542865at2"/>
<dbReference type="RefSeq" id="WP_008540409.1">
    <property type="nucleotide sequence ID" value="NZ_JH604846.1"/>
</dbReference>
<proteinExistence type="predicted"/>
<feature type="non-terminal residue" evidence="2">
    <location>
        <position position="245"/>
    </location>
</feature>
<feature type="non-terminal residue" evidence="2">
    <location>
        <position position="1"/>
    </location>
</feature>
<keyword evidence="3" id="KW-1185">Reference proteome</keyword>
<dbReference type="InterPro" id="IPR012337">
    <property type="entry name" value="RNaseH-like_sf"/>
</dbReference>
<dbReference type="InterPro" id="IPR054353">
    <property type="entry name" value="IstA-like_C"/>
</dbReference>
<dbReference type="PANTHER" id="PTHR35004">
    <property type="entry name" value="TRANSPOSASE RV3428C-RELATED"/>
    <property type="match status" value="1"/>
</dbReference>
<feature type="domain" description="Integrase catalytic" evidence="1">
    <location>
        <begin position="1"/>
        <end position="182"/>
    </location>
</feature>
<dbReference type="InterPro" id="IPR001584">
    <property type="entry name" value="Integrase_cat-core"/>
</dbReference>
<sequence length="245" mass="28127">QLDFGEIDVFLNGETCRLILLVLTFPHSNYRMAVVLPAQNFECLAYGIKLMFDRIGRVPLRIRFDNMSTAVSLLVPPSKAHEVDNVHDVKDHPRVLTENFRRLQVHYGFKAEFCNPAAGNEKGSVENAVGWIRRNFFVPALRFDGNFAELNNSLMTWLERQAEEPHYKKAPRVIKELFLEDLALMLHLPAADFDPCSWVEATVDNTGFVRVDKNDYQVNAAPGQKVHVCKRWDTLSFYDSDRTLL</sequence>
<dbReference type="PANTHER" id="PTHR35004:SF7">
    <property type="entry name" value="INTEGRASE PROTEIN"/>
    <property type="match status" value="1"/>
</dbReference>
<evidence type="ECO:0000313" key="2">
    <source>
        <dbReference type="EMBL" id="EHY32523.1"/>
    </source>
</evidence>
<accession>H3KBI5</accession>
<evidence type="ECO:0000259" key="1">
    <source>
        <dbReference type="PROSITE" id="PS50994"/>
    </source>
</evidence>
<dbReference type="STRING" id="762967.HMPREF9440_00081"/>
<gene>
    <name evidence="2" type="ORF">HMPREF9440_00081</name>
</gene>
<reference evidence="2 3" key="1">
    <citation type="submission" date="2011-11" db="EMBL/GenBank/DDBJ databases">
        <authorList>
            <person name="Weinstock G."/>
            <person name="Sodergren E."/>
            <person name="Clifton S."/>
            <person name="Fulton L."/>
            <person name="Fulton B."/>
            <person name="Courtney L."/>
            <person name="Fronick C."/>
            <person name="Harrison M."/>
            <person name="Strong C."/>
            <person name="Farmer C."/>
            <person name="Delahaunty K."/>
            <person name="Markovic C."/>
            <person name="Hall O."/>
            <person name="Minx P."/>
            <person name="Tomlinson C."/>
            <person name="Mitreva M."/>
            <person name="Hou S."/>
            <person name="Chen J."/>
            <person name="Wollam A."/>
            <person name="Pepin K.H."/>
            <person name="Johnson M."/>
            <person name="Bhonagiri V."/>
            <person name="Zhang X."/>
            <person name="Suruliraj S."/>
            <person name="Warren W."/>
            <person name="Chinwalla A."/>
            <person name="Mardis E.R."/>
            <person name="Wilson R.K."/>
        </authorList>
    </citation>
    <scope>NUCLEOTIDE SEQUENCE [LARGE SCALE GENOMIC DNA]</scope>
    <source>
        <strain evidence="2 3">YIT 11816</strain>
    </source>
</reference>
<dbReference type="Pfam" id="PF22483">
    <property type="entry name" value="Mu-transpos_C_2"/>
    <property type="match status" value="1"/>
</dbReference>
<dbReference type="HOGENOM" id="CLU_1135645_0_0_4"/>
<dbReference type="AlphaFoldDB" id="H3KBI5"/>